<evidence type="ECO:0008006" key="3">
    <source>
        <dbReference type="Google" id="ProtNLM"/>
    </source>
</evidence>
<dbReference type="AlphaFoldDB" id="A0A081AXR2"/>
<sequence length="175" mass="20178">MNLSGDAVVTVDSDQLRLALMPRGIEMKLSSLSELFLALWNVLETLVVHRNRWMHRDIRWSNVIKQIGHVEWYLIDFADAAQSPQKFPQLRSLDARRTRYIYFVEDGSHTTVVDLWVVGYLAKTSKIEREWIAESERVVASGSAIELAHVPFAFRARALALRYRLVSLAIEVLRN</sequence>
<name>A0A081AXR2_PHYNI</name>
<gene>
    <name evidence="1" type="ORF">F444_02336</name>
</gene>
<evidence type="ECO:0000313" key="1">
    <source>
        <dbReference type="EMBL" id="ETO83673.1"/>
    </source>
</evidence>
<dbReference type="OrthoDB" id="124164at2759"/>
<reference evidence="1 2" key="1">
    <citation type="submission" date="2013-11" db="EMBL/GenBank/DDBJ databases">
        <title>The Genome Sequence of Phytophthora parasitica P1976.</title>
        <authorList>
            <consortium name="The Broad Institute Genomics Platform"/>
            <person name="Russ C."/>
            <person name="Tyler B."/>
            <person name="Panabieres F."/>
            <person name="Shan W."/>
            <person name="Tripathy S."/>
            <person name="Grunwald N."/>
            <person name="Machado M."/>
            <person name="Johnson C.S."/>
            <person name="Walker B."/>
            <person name="Young S."/>
            <person name="Zeng Q."/>
            <person name="Gargeya S."/>
            <person name="Fitzgerald M."/>
            <person name="Haas B."/>
            <person name="Abouelleil A."/>
            <person name="Allen A.W."/>
            <person name="Alvarado L."/>
            <person name="Arachchi H.M."/>
            <person name="Berlin A.M."/>
            <person name="Chapman S.B."/>
            <person name="Gainer-Dewar J."/>
            <person name="Goldberg J."/>
            <person name="Griggs A."/>
            <person name="Gujja S."/>
            <person name="Hansen M."/>
            <person name="Howarth C."/>
            <person name="Imamovic A."/>
            <person name="Ireland A."/>
            <person name="Larimer J."/>
            <person name="McCowan C."/>
            <person name="Murphy C."/>
            <person name="Pearson M."/>
            <person name="Poon T.W."/>
            <person name="Priest M."/>
            <person name="Roberts A."/>
            <person name="Saif S."/>
            <person name="Shea T."/>
            <person name="Sisk P."/>
            <person name="Sykes S."/>
            <person name="Wortman J."/>
            <person name="Nusbaum C."/>
            <person name="Birren B."/>
        </authorList>
    </citation>
    <scope>NUCLEOTIDE SEQUENCE [LARGE SCALE GENOMIC DNA]</scope>
    <source>
        <strain evidence="1 2">P1976</strain>
    </source>
</reference>
<accession>A0A081AXR2</accession>
<dbReference type="Proteomes" id="UP000028582">
    <property type="component" value="Unassembled WGS sequence"/>
</dbReference>
<evidence type="ECO:0000313" key="2">
    <source>
        <dbReference type="Proteomes" id="UP000028582"/>
    </source>
</evidence>
<proteinExistence type="predicted"/>
<organism evidence="1 2">
    <name type="scientific">Phytophthora nicotianae P1976</name>
    <dbReference type="NCBI Taxonomy" id="1317066"/>
    <lineage>
        <taxon>Eukaryota</taxon>
        <taxon>Sar</taxon>
        <taxon>Stramenopiles</taxon>
        <taxon>Oomycota</taxon>
        <taxon>Peronosporomycetes</taxon>
        <taxon>Peronosporales</taxon>
        <taxon>Peronosporaceae</taxon>
        <taxon>Phytophthora</taxon>
    </lineage>
</organism>
<protein>
    <recommendedName>
        <fullName evidence="3">Fungal-type protein kinase domain-containing protein</fullName>
    </recommendedName>
</protein>
<dbReference type="EMBL" id="ANJA01000459">
    <property type="protein sequence ID" value="ETO83673.1"/>
    <property type="molecule type" value="Genomic_DNA"/>
</dbReference>
<dbReference type="InterPro" id="IPR011009">
    <property type="entry name" value="Kinase-like_dom_sf"/>
</dbReference>
<dbReference type="SUPFAM" id="SSF56112">
    <property type="entry name" value="Protein kinase-like (PK-like)"/>
    <property type="match status" value="1"/>
</dbReference>
<comment type="caution">
    <text evidence="1">The sequence shown here is derived from an EMBL/GenBank/DDBJ whole genome shotgun (WGS) entry which is preliminary data.</text>
</comment>